<protein>
    <submittedName>
        <fullName evidence="2">Uncharacterized protein</fullName>
    </submittedName>
</protein>
<sequence>MQDKANKENKTPPPSTQRPRRSRRNVLPAGENDESLPLVEQRRLFMEKRGRLPFYGIGRSPAHLAKYGSNPISKTSPPRASSSKAQPSQPVTPEKPAMALARFKFPDLPSSRVLGTAANPIIIPDSPPPQPFHSHSMKKLKYVLHERNPFELKYMVRNGYWVPINHEDQNALLIKDWRLAEYRRLLPHIERAWVPCMRRLQDQAYTRDRLKFAGLETAVLANRLRLNEVMVQLQQVVRRRQAIRLRQAQLYAQRGAIWAPVFRDLLRLHAAGVFDRRPTTELP</sequence>
<keyword evidence="3" id="KW-1185">Reference proteome</keyword>
<organism evidence="2 3">
    <name type="scientific">Panaeolus cyanescens</name>
    <dbReference type="NCBI Taxonomy" id="181874"/>
    <lineage>
        <taxon>Eukaryota</taxon>
        <taxon>Fungi</taxon>
        <taxon>Dikarya</taxon>
        <taxon>Basidiomycota</taxon>
        <taxon>Agaricomycotina</taxon>
        <taxon>Agaricomycetes</taxon>
        <taxon>Agaricomycetidae</taxon>
        <taxon>Agaricales</taxon>
        <taxon>Agaricineae</taxon>
        <taxon>Galeropsidaceae</taxon>
        <taxon>Panaeolus</taxon>
    </lineage>
</organism>
<name>A0A409WM55_9AGAR</name>
<dbReference type="InParanoid" id="A0A409WM55"/>
<gene>
    <name evidence="2" type="ORF">CVT24_010046</name>
</gene>
<reference evidence="2 3" key="1">
    <citation type="journal article" date="2018" name="Evol. Lett.">
        <title>Horizontal gene cluster transfer increased hallucinogenic mushroom diversity.</title>
        <authorList>
            <person name="Reynolds H.T."/>
            <person name="Vijayakumar V."/>
            <person name="Gluck-Thaler E."/>
            <person name="Korotkin H.B."/>
            <person name="Matheny P.B."/>
            <person name="Slot J.C."/>
        </authorList>
    </citation>
    <scope>NUCLEOTIDE SEQUENCE [LARGE SCALE GENOMIC DNA]</scope>
    <source>
        <strain evidence="2 3">2629</strain>
    </source>
</reference>
<accession>A0A409WM55</accession>
<dbReference type="EMBL" id="NHTK01005409">
    <property type="protein sequence ID" value="PPQ79596.1"/>
    <property type="molecule type" value="Genomic_DNA"/>
</dbReference>
<feature type="compositionally biased region" description="Basic and acidic residues" evidence="1">
    <location>
        <begin position="1"/>
        <end position="10"/>
    </location>
</feature>
<proteinExistence type="predicted"/>
<evidence type="ECO:0000313" key="3">
    <source>
        <dbReference type="Proteomes" id="UP000284842"/>
    </source>
</evidence>
<feature type="compositionally biased region" description="Polar residues" evidence="1">
    <location>
        <begin position="70"/>
        <end position="91"/>
    </location>
</feature>
<dbReference type="AlphaFoldDB" id="A0A409WM55"/>
<evidence type="ECO:0000313" key="2">
    <source>
        <dbReference type="EMBL" id="PPQ79596.1"/>
    </source>
</evidence>
<feature type="region of interest" description="Disordered" evidence="1">
    <location>
        <begin position="66"/>
        <end position="93"/>
    </location>
</feature>
<comment type="caution">
    <text evidence="2">The sequence shown here is derived from an EMBL/GenBank/DDBJ whole genome shotgun (WGS) entry which is preliminary data.</text>
</comment>
<feature type="region of interest" description="Disordered" evidence="1">
    <location>
        <begin position="1"/>
        <end position="39"/>
    </location>
</feature>
<dbReference type="Proteomes" id="UP000284842">
    <property type="component" value="Unassembled WGS sequence"/>
</dbReference>
<evidence type="ECO:0000256" key="1">
    <source>
        <dbReference type="SAM" id="MobiDB-lite"/>
    </source>
</evidence>